<feature type="non-terminal residue" evidence="2">
    <location>
        <position position="251"/>
    </location>
</feature>
<evidence type="ECO:0000256" key="1">
    <source>
        <dbReference type="SAM" id="MobiDB-lite"/>
    </source>
</evidence>
<feature type="compositionally biased region" description="Polar residues" evidence="1">
    <location>
        <begin position="168"/>
        <end position="180"/>
    </location>
</feature>
<dbReference type="HOGENOM" id="CLU_1109259_0_0_1"/>
<accession>K5W4D2</accession>
<sequence length="251" mass="26136">MPDLSPCPIESPVGWLGIQENLWLVDGLQASLFPTKKEGKKVDNGMLLRKRKAQANAAAISQAQAGATGELEERPRKRTRTAKANEKENAEQAEVPTAPMPQPDIIEAPDAPAENIHADKVTKLELIGAELPPASTLEVESATNRSAGHQMAAPSPEPTRRSTRQANKKNPTPSAASTPMTEIGSLPDTLSPISSAPASVDEPRPPLKRARSSSSSSGSSTAVSDTGSGGDTAVEPDSGEGINKGKGKGKA</sequence>
<feature type="compositionally biased region" description="Low complexity" evidence="1">
    <location>
        <begin position="58"/>
        <end position="67"/>
    </location>
</feature>
<gene>
    <name evidence="2" type="ORF">PHACADRAFT_257601</name>
</gene>
<organism evidence="2 3">
    <name type="scientific">Phanerochaete carnosa (strain HHB-10118-sp)</name>
    <name type="common">White-rot fungus</name>
    <name type="synonym">Peniophora carnosa</name>
    <dbReference type="NCBI Taxonomy" id="650164"/>
    <lineage>
        <taxon>Eukaryota</taxon>
        <taxon>Fungi</taxon>
        <taxon>Dikarya</taxon>
        <taxon>Basidiomycota</taxon>
        <taxon>Agaricomycotina</taxon>
        <taxon>Agaricomycetes</taxon>
        <taxon>Polyporales</taxon>
        <taxon>Phanerochaetaceae</taxon>
        <taxon>Phanerochaete</taxon>
    </lineage>
</organism>
<dbReference type="RefSeq" id="XP_007396725.1">
    <property type="nucleotide sequence ID" value="XM_007396663.1"/>
</dbReference>
<dbReference type="Proteomes" id="UP000008370">
    <property type="component" value="Unassembled WGS sequence"/>
</dbReference>
<dbReference type="EMBL" id="JH930473">
    <property type="protein sequence ID" value="EKM54020.1"/>
    <property type="molecule type" value="Genomic_DNA"/>
</dbReference>
<evidence type="ECO:0000313" key="3">
    <source>
        <dbReference type="Proteomes" id="UP000008370"/>
    </source>
</evidence>
<feature type="region of interest" description="Disordered" evidence="1">
    <location>
        <begin position="58"/>
        <end position="119"/>
    </location>
</feature>
<evidence type="ECO:0000313" key="2">
    <source>
        <dbReference type="EMBL" id="EKM54020.1"/>
    </source>
</evidence>
<keyword evidence="3" id="KW-1185">Reference proteome</keyword>
<dbReference type="InParanoid" id="K5W4D2"/>
<dbReference type="KEGG" id="pco:PHACADRAFT_257601"/>
<dbReference type="OrthoDB" id="2756548at2759"/>
<dbReference type="AlphaFoldDB" id="K5W4D2"/>
<feature type="compositionally biased region" description="Low complexity" evidence="1">
    <location>
        <begin position="212"/>
        <end position="226"/>
    </location>
</feature>
<protein>
    <submittedName>
        <fullName evidence="2">Uncharacterized protein</fullName>
    </submittedName>
</protein>
<reference evidence="2 3" key="1">
    <citation type="journal article" date="2012" name="BMC Genomics">
        <title>Comparative genomics of the white-rot fungi, Phanerochaete carnosa and P. chrysosporium, to elucidate the genetic basis of the distinct wood types they colonize.</title>
        <authorList>
            <person name="Suzuki H."/>
            <person name="MacDonald J."/>
            <person name="Syed K."/>
            <person name="Salamov A."/>
            <person name="Hori C."/>
            <person name="Aerts A."/>
            <person name="Henrissat B."/>
            <person name="Wiebenga A."/>
            <person name="vanKuyk P.A."/>
            <person name="Barry K."/>
            <person name="Lindquist E."/>
            <person name="LaButti K."/>
            <person name="Lapidus A."/>
            <person name="Lucas S."/>
            <person name="Coutinho P."/>
            <person name="Gong Y."/>
            <person name="Samejima M."/>
            <person name="Mahadevan R."/>
            <person name="Abou-Zaid M."/>
            <person name="de Vries R.P."/>
            <person name="Igarashi K."/>
            <person name="Yadav J.S."/>
            <person name="Grigoriev I.V."/>
            <person name="Master E.R."/>
        </authorList>
    </citation>
    <scope>NUCLEOTIDE SEQUENCE [LARGE SCALE GENOMIC DNA]</scope>
    <source>
        <strain evidence="2 3">HHB-10118-sp</strain>
    </source>
</reference>
<name>K5W4D2_PHACS</name>
<feature type="region of interest" description="Disordered" evidence="1">
    <location>
        <begin position="132"/>
        <end position="251"/>
    </location>
</feature>
<proteinExistence type="predicted"/>
<dbReference type="GeneID" id="18916895"/>